<dbReference type="OrthoDB" id="7701443at2759"/>
<proteinExistence type="predicted"/>
<protein>
    <submittedName>
        <fullName evidence="1">Uncharacterized protein</fullName>
    </submittedName>
</protein>
<gene>
    <name evidence="1" type="ORF">TSAR_007247</name>
</gene>
<dbReference type="EMBL" id="NNAY01001902">
    <property type="protein sequence ID" value="OXU22611.1"/>
    <property type="molecule type" value="Genomic_DNA"/>
</dbReference>
<evidence type="ECO:0000313" key="2">
    <source>
        <dbReference type="Proteomes" id="UP000215335"/>
    </source>
</evidence>
<comment type="caution">
    <text evidence="1">The sequence shown here is derived from an EMBL/GenBank/DDBJ whole genome shotgun (WGS) entry which is preliminary data.</text>
</comment>
<sequence length="108" mass="12645">MRESLLSDHPEDGKVKLISGSKIYTNKTELKLLKMQYRSKPEQFARRLIKSIVGEDELESMTPDGDELIAYLCQFTMPFLVIYVNKKIPPDVNRMLESRYQHVLQLKK</sequence>
<dbReference type="Proteomes" id="UP000215335">
    <property type="component" value="Unassembled WGS sequence"/>
</dbReference>
<accession>A0A232EWA6</accession>
<evidence type="ECO:0000313" key="1">
    <source>
        <dbReference type="EMBL" id="OXU22611.1"/>
    </source>
</evidence>
<dbReference type="AlphaFoldDB" id="A0A232EWA6"/>
<reference evidence="1 2" key="1">
    <citation type="journal article" date="2017" name="Curr. Biol.">
        <title>The Evolution of Venom by Co-option of Single-Copy Genes.</title>
        <authorList>
            <person name="Martinson E.O."/>
            <person name="Mrinalini"/>
            <person name="Kelkar Y.D."/>
            <person name="Chang C.H."/>
            <person name="Werren J.H."/>
        </authorList>
    </citation>
    <scope>NUCLEOTIDE SEQUENCE [LARGE SCALE GENOMIC DNA]</scope>
    <source>
        <strain evidence="1 2">Alberta</strain>
        <tissue evidence="1">Whole body</tissue>
    </source>
</reference>
<organism evidence="1 2">
    <name type="scientific">Trichomalopsis sarcophagae</name>
    <dbReference type="NCBI Taxonomy" id="543379"/>
    <lineage>
        <taxon>Eukaryota</taxon>
        <taxon>Metazoa</taxon>
        <taxon>Ecdysozoa</taxon>
        <taxon>Arthropoda</taxon>
        <taxon>Hexapoda</taxon>
        <taxon>Insecta</taxon>
        <taxon>Pterygota</taxon>
        <taxon>Neoptera</taxon>
        <taxon>Endopterygota</taxon>
        <taxon>Hymenoptera</taxon>
        <taxon>Apocrita</taxon>
        <taxon>Proctotrupomorpha</taxon>
        <taxon>Chalcidoidea</taxon>
        <taxon>Pteromalidae</taxon>
        <taxon>Pteromalinae</taxon>
        <taxon>Trichomalopsis</taxon>
    </lineage>
</organism>
<keyword evidence="2" id="KW-1185">Reference proteome</keyword>
<name>A0A232EWA6_9HYME</name>